<proteinExistence type="predicted"/>
<reference evidence="1 2" key="1">
    <citation type="submission" date="2023-06" db="EMBL/GenBank/DDBJ databases">
        <authorList>
            <person name="Yushchuk O."/>
            <person name="Binda E."/>
            <person name="Ruckert-Reed C."/>
            <person name="Fedorenko V."/>
            <person name="Kalinowski J."/>
            <person name="Marinelli F."/>
        </authorList>
    </citation>
    <scope>NUCLEOTIDE SEQUENCE [LARGE SCALE GENOMIC DNA]</scope>
    <source>
        <strain evidence="1 2">NRRL 3884</strain>
    </source>
</reference>
<evidence type="ECO:0000313" key="1">
    <source>
        <dbReference type="EMBL" id="WIN00753.1"/>
    </source>
</evidence>
<keyword evidence="2" id="KW-1185">Reference proteome</keyword>
<organism evidence="1 2">
    <name type="scientific">Actinoplanes oblitus</name>
    <dbReference type="NCBI Taxonomy" id="3040509"/>
    <lineage>
        <taxon>Bacteria</taxon>
        <taxon>Bacillati</taxon>
        <taxon>Actinomycetota</taxon>
        <taxon>Actinomycetes</taxon>
        <taxon>Micromonosporales</taxon>
        <taxon>Micromonosporaceae</taxon>
        <taxon>Actinoplanes</taxon>
    </lineage>
</organism>
<dbReference type="Proteomes" id="UP001240150">
    <property type="component" value="Chromosome"/>
</dbReference>
<dbReference type="InterPro" id="IPR014825">
    <property type="entry name" value="DNA_alkylation"/>
</dbReference>
<dbReference type="RefSeq" id="WP_284922281.1">
    <property type="nucleotide sequence ID" value="NZ_CP126980.1"/>
</dbReference>
<name>A0ABY8WV10_9ACTN</name>
<dbReference type="Pfam" id="PF08713">
    <property type="entry name" value="DNA_alkylation"/>
    <property type="match status" value="1"/>
</dbReference>
<protein>
    <submittedName>
        <fullName evidence="1">DNA alkylation repair protein</fullName>
    </submittedName>
</protein>
<evidence type="ECO:0000313" key="2">
    <source>
        <dbReference type="Proteomes" id="UP001240150"/>
    </source>
</evidence>
<gene>
    <name evidence="1" type="ORF">ACTOB_001842</name>
</gene>
<sequence>MGWAPRHCARTGPAAVRARLTAESARLSPLSVREAAKHL</sequence>
<accession>A0ABY8WV10</accession>
<dbReference type="EMBL" id="CP126980">
    <property type="protein sequence ID" value="WIN00753.1"/>
    <property type="molecule type" value="Genomic_DNA"/>
</dbReference>